<comment type="caution">
    <text evidence="1">The sequence shown here is derived from an EMBL/GenBank/DDBJ whole genome shotgun (WGS) entry which is preliminary data.</text>
</comment>
<dbReference type="EMBL" id="QKWP01002927">
    <property type="protein sequence ID" value="RIB01821.1"/>
    <property type="molecule type" value="Genomic_DNA"/>
</dbReference>
<keyword evidence="2" id="KW-1185">Reference proteome</keyword>
<dbReference type="STRING" id="44941.A0A397TWL7"/>
<evidence type="ECO:0000313" key="2">
    <source>
        <dbReference type="Proteomes" id="UP000266673"/>
    </source>
</evidence>
<dbReference type="Proteomes" id="UP000266673">
    <property type="component" value="Unassembled WGS sequence"/>
</dbReference>
<dbReference type="AlphaFoldDB" id="A0A397TWL7"/>
<protein>
    <submittedName>
        <fullName evidence="1">Uncharacterized protein</fullName>
    </submittedName>
</protein>
<dbReference type="InterPro" id="IPR013320">
    <property type="entry name" value="ConA-like_dom_sf"/>
</dbReference>
<evidence type="ECO:0000313" key="1">
    <source>
        <dbReference type="EMBL" id="RIB01821.1"/>
    </source>
</evidence>
<accession>A0A397TWL7</accession>
<dbReference type="Gene3D" id="2.60.120.920">
    <property type="match status" value="1"/>
</dbReference>
<dbReference type="InterPro" id="IPR043136">
    <property type="entry name" value="B30.2/SPRY_sf"/>
</dbReference>
<organism evidence="1 2">
    <name type="scientific">Gigaspora rosea</name>
    <dbReference type="NCBI Taxonomy" id="44941"/>
    <lineage>
        <taxon>Eukaryota</taxon>
        <taxon>Fungi</taxon>
        <taxon>Fungi incertae sedis</taxon>
        <taxon>Mucoromycota</taxon>
        <taxon>Glomeromycotina</taxon>
        <taxon>Glomeromycetes</taxon>
        <taxon>Diversisporales</taxon>
        <taxon>Gigasporaceae</taxon>
        <taxon>Gigaspora</taxon>
    </lineage>
</organism>
<name>A0A397TWL7_9GLOM</name>
<reference evidence="1 2" key="1">
    <citation type="submission" date="2018-06" db="EMBL/GenBank/DDBJ databases">
        <title>Comparative genomics reveals the genomic features of Rhizophagus irregularis, R. cerebriforme, R. diaphanum and Gigaspora rosea, and their symbiotic lifestyle signature.</title>
        <authorList>
            <person name="Morin E."/>
            <person name="San Clemente H."/>
            <person name="Chen E.C.H."/>
            <person name="De La Providencia I."/>
            <person name="Hainaut M."/>
            <person name="Kuo A."/>
            <person name="Kohler A."/>
            <person name="Murat C."/>
            <person name="Tang N."/>
            <person name="Roy S."/>
            <person name="Loubradou J."/>
            <person name="Henrissat B."/>
            <person name="Grigoriev I.V."/>
            <person name="Corradi N."/>
            <person name="Roux C."/>
            <person name="Martin F.M."/>
        </authorList>
    </citation>
    <scope>NUCLEOTIDE SEQUENCE [LARGE SCALE GENOMIC DNA]</scope>
    <source>
        <strain evidence="1 2">DAOM 194757</strain>
    </source>
</reference>
<dbReference type="OrthoDB" id="25503at2759"/>
<gene>
    <name evidence="1" type="ORF">C2G38_2229601</name>
</gene>
<proteinExistence type="predicted"/>
<sequence>MEDLELPTPFNNIVLLNAWKVENKSPFIDIDSSGLKVCYTDPDDKAIIIRANHPIPLECMIFYFEIKIIDKGRNGMIGVGYCAKQNDKEIGNINVKTKYIHDMFMPDISYYS</sequence>
<dbReference type="SUPFAM" id="SSF49899">
    <property type="entry name" value="Concanavalin A-like lectins/glucanases"/>
    <property type="match status" value="1"/>
</dbReference>